<sequence length="279" mass="30634">MFRTASVRHYFRTPAFVTTRTATPSRVLTGRKMALLSGATLSLAVYLSLGTPTVSNFLPAIHADAAPVHSGPMTVEAESNTPIPSSISLSFGGRTRSFDLIALGIRQVTLLKFSVYVIGLYVNPAALAAIKTDKWRANYNADAFLNGKDSGAYMHDLLSTPNAELTLLVKTVRATTGTHLRQGFTRFLTQRLAEDDKSGAFKSEADQRLAEEAVATLESKFPAGVVAKDEEFWFTKTANGQLRVEYQGRELACVQSDWLARNFFEGYIRAEKQIAPKFV</sequence>
<dbReference type="InterPro" id="IPR036298">
    <property type="entry name" value="Chalcone_isomerase_sf"/>
</dbReference>
<organism evidence="2 3">
    <name type="scientific">Chytriomyces confervae</name>
    <dbReference type="NCBI Taxonomy" id="246404"/>
    <lineage>
        <taxon>Eukaryota</taxon>
        <taxon>Fungi</taxon>
        <taxon>Fungi incertae sedis</taxon>
        <taxon>Chytridiomycota</taxon>
        <taxon>Chytridiomycota incertae sedis</taxon>
        <taxon>Chytridiomycetes</taxon>
        <taxon>Chytridiales</taxon>
        <taxon>Chytriomycetaceae</taxon>
        <taxon>Chytriomyces</taxon>
    </lineage>
</organism>
<feature type="domain" description="Chalcone isomerase" evidence="1">
    <location>
        <begin position="97"/>
        <end position="276"/>
    </location>
</feature>
<proteinExistence type="predicted"/>
<name>A0A507FQZ5_9FUNG</name>
<dbReference type="InterPro" id="IPR016087">
    <property type="entry name" value="Chalcone_isomerase"/>
</dbReference>
<protein>
    <recommendedName>
        <fullName evidence="1">Chalcone isomerase domain-containing protein</fullName>
    </recommendedName>
</protein>
<dbReference type="PANTHER" id="PTHR47284:SF3">
    <property type="entry name" value="FATTY-ACID-BINDING PROTEIN 2"/>
    <property type="match status" value="1"/>
</dbReference>
<evidence type="ECO:0000313" key="2">
    <source>
        <dbReference type="EMBL" id="TPX78682.1"/>
    </source>
</evidence>
<evidence type="ECO:0000313" key="3">
    <source>
        <dbReference type="Proteomes" id="UP000320333"/>
    </source>
</evidence>
<dbReference type="EMBL" id="QEAP01000001">
    <property type="protein sequence ID" value="TPX78682.1"/>
    <property type="molecule type" value="Genomic_DNA"/>
</dbReference>
<gene>
    <name evidence="2" type="ORF">CcCBS67573_g00066</name>
</gene>
<dbReference type="STRING" id="246404.A0A507FQZ5"/>
<accession>A0A507FQZ5</accession>
<comment type="caution">
    <text evidence="2">The sequence shown here is derived from an EMBL/GenBank/DDBJ whole genome shotgun (WGS) entry which is preliminary data.</text>
</comment>
<dbReference type="Pfam" id="PF16035">
    <property type="entry name" value="Chalcone_2"/>
    <property type="match status" value="1"/>
</dbReference>
<dbReference type="Proteomes" id="UP000320333">
    <property type="component" value="Unassembled WGS sequence"/>
</dbReference>
<reference evidence="2 3" key="1">
    <citation type="journal article" date="2019" name="Sci. Rep.">
        <title>Comparative genomics of chytrid fungi reveal insights into the obligate biotrophic and pathogenic lifestyle of Synchytrium endobioticum.</title>
        <authorList>
            <person name="van de Vossenberg B.T.L.H."/>
            <person name="Warris S."/>
            <person name="Nguyen H.D.T."/>
            <person name="van Gent-Pelzer M.P.E."/>
            <person name="Joly D.L."/>
            <person name="van de Geest H.C."/>
            <person name="Bonants P.J.M."/>
            <person name="Smith D.S."/>
            <person name="Levesque C.A."/>
            <person name="van der Lee T.A.J."/>
        </authorList>
    </citation>
    <scope>NUCLEOTIDE SEQUENCE [LARGE SCALE GENOMIC DNA]</scope>
    <source>
        <strain evidence="2 3">CBS 675.73</strain>
    </source>
</reference>
<dbReference type="SUPFAM" id="SSF54626">
    <property type="entry name" value="Chalcone isomerase"/>
    <property type="match status" value="1"/>
</dbReference>
<evidence type="ECO:0000259" key="1">
    <source>
        <dbReference type="Pfam" id="PF16035"/>
    </source>
</evidence>
<dbReference type="GO" id="GO:0016872">
    <property type="term" value="F:intramolecular lyase activity"/>
    <property type="evidence" value="ECO:0007669"/>
    <property type="project" value="InterPro"/>
</dbReference>
<dbReference type="InterPro" id="IPR016088">
    <property type="entry name" value="Chalcone_isomerase_3-sand"/>
</dbReference>
<dbReference type="AlphaFoldDB" id="A0A507FQZ5"/>
<keyword evidence="3" id="KW-1185">Reference proteome</keyword>
<dbReference type="PANTHER" id="PTHR47284">
    <property type="entry name" value="FATTY-ACID-BINDING PROTEIN 2"/>
    <property type="match status" value="1"/>
</dbReference>
<dbReference type="OrthoDB" id="18193at2759"/>
<dbReference type="Gene3D" id="3.50.70.10">
    <property type="match status" value="1"/>
</dbReference>